<feature type="compositionally biased region" description="Basic and acidic residues" evidence="1">
    <location>
        <begin position="1"/>
        <end position="11"/>
    </location>
</feature>
<dbReference type="EMBL" id="MH153799">
    <property type="protein sequence ID" value="AWN03214.1"/>
    <property type="molecule type" value="Genomic_DNA"/>
</dbReference>
<dbReference type="GeneID" id="54992026"/>
<dbReference type="KEGG" id="vg:54992026"/>
<dbReference type="Proteomes" id="UP000246517">
    <property type="component" value="Segment"/>
</dbReference>
<reference evidence="2 3" key="1">
    <citation type="submission" date="2018-03" db="EMBL/GenBank/DDBJ databases">
        <authorList>
            <person name="Zack K.M."/>
            <person name="Garlena R.A."/>
            <person name="Russell D.A."/>
            <person name="Pope W.H."/>
            <person name="Jacobs-Sera D."/>
            <person name="Hatfull G.F."/>
        </authorList>
    </citation>
    <scope>NUCLEOTIDE SEQUENCE [LARGE SCALE GENOMIC DNA]</scope>
</reference>
<accession>A0A2U8UHS4</accession>
<sequence>MIMRRGDSVRSDRRRAPRADTPISDRLAHRPILSIFVHVTEAK</sequence>
<name>A0A2U8UHS4_9CAUD</name>
<evidence type="ECO:0000313" key="3">
    <source>
        <dbReference type="Proteomes" id="UP000246517"/>
    </source>
</evidence>
<feature type="region of interest" description="Disordered" evidence="1">
    <location>
        <begin position="1"/>
        <end position="23"/>
    </location>
</feature>
<protein>
    <submittedName>
        <fullName evidence="2">Uncharacterized protein</fullName>
    </submittedName>
</protein>
<keyword evidence="3" id="KW-1185">Reference proteome</keyword>
<dbReference type="RefSeq" id="YP_009801509.1">
    <property type="nucleotide sequence ID" value="NC_047972.1"/>
</dbReference>
<evidence type="ECO:0000313" key="2">
    <source>
        <dbReference type="EMBL" id="AWN03214.1"/>
    </source>
</evidence>
<organism evidence="2 3">
    <name type="scientific">Microbacterium phage Appa</name>
    <dbReference type="NCBI Taxonomy" id="2182350"/>
    <lineage>
        <taxon>Viruses</taxon>
        <taxon>Duplodnaviria</taxon>
        <taxon>Heunggongvirae</taxon>
        <taxon>Uroviricota</taxon>
        <taxon>Caudoviricetes</taxon>
        <taxon>Appavirus</taxon>
        <taxon>Appavirus appa</taxon>
    </lineage>
</organism>
<proteinExistence type="predicted"/>
<gene>
    <name evidence="2" type="primary">32</name>
    <name evidence="2" type="ORF">PBI_APPA_32</name>
</gene>
<evidence type="ECO:0000256" key="1">
    <source>
        <dbReference type="SAM" id="MobiDB-lite"/>
    </source>
</evidence>